<accession>A0A645FS85</accession>
<sequence length="37" mass="4103">MKFGVMTTPGLVIDGKLISQGKVYTVEQLEELLKKHA</sequence>
<protein>
    <recommendedName>
        <fullName evidence="1">Thioredoxin-like fold domain-containing protein</fullName>
    </recommendedName>
</protein>
<dbReference type="Gene3D" id="3.40.30.10">
    <property type="entry name" value="Glutaredoxin"/>
    <property type="match status" value="1"/>
</dbReference>
<evidence type="ECO:0000259" key="1">
    <source>
        <dbReference type="Pfam" id="PF13192"/>
    </source>
</evidence>
<proteinExistence type="predicted"/>
<feature type="domain" description="Thioredoxin-like fold" evidence="1">
    <location>
        <begin position="1"/>
        <end position="34"/>
    </location>
</feature>
<name>A0A645FS85_9ZZZZ</name>
<reference evidence="2" key="1">
    <citation type="submission" date="2019-08" db="EMBL/GenBank/DDBJ databases">
        <authorList>
            <person name="Kucharzyk K."/>
            <person name="Murdoch R.W."/>
            <person name="Higgins S."/>
            <person name="Loffler F."/>
        </authorList>
    </citation>
    <scope>NUCLEOTIDE SEQUENCE</scope>
</reference>
<comment type="caution">
    <text evidence="2">The sequence shown here is derived from an EMBL/GenBank/DDBJ whole genome shotgun (WGS) entry which is preliminary data.</text>
</comment>
<evidence type="ECO:0000313" key="2">
    <source>
        <dbReference type="EMBL" id="MPN17315.1"/>
    </source>
</evidence>
<dbReference type="AlphaFoldDB" id="A0A645FS85"/>
<dbReference type="Pfam" id="PF13192">
    <property type="entry name" value="Thioredoxin_3"/>
    <property type="match status" value="1"/>
</dbReference>
<organism evidence="2">
    <name type="scientific">bioreactor metagenome</name>
    <dbReference type="NCBI Taxonomy" id="1076179"/>
    <lineage>
        <taxon>unclassified sequences</taxon>
        <taxon>metagenomes</taxon>
        <taxon>ecological metagenomes</taxon>
    </lineage>
</organism>
<dbReference type="SUPFAM" id="SSF52833">
    <property type="entry name" value="Thioredoxin-like"/>
    <property type="match status" value="1"/>
</dbReference>
<dbReference type="InterPro" id="IPR036249">
    <property type="entry name" value="Thioredoxin-like_sf"/>
</dbReference>
<dbReference type="InterPro" id="IPR012336">
    <property type="entry name" value="Thioredoxin-like_fold"/>
</dbReference>
<gene>
    <name evidence="2" type="ORF">SDC9_164668</name>
</gene>
<dbReference type="EMBL" id="VSSQ01064411">
    <property type="protein sequence ID" value="MPN17315.1"/>
    <property type="molecule type" value="Genomic_DNA"/>
</dbReference>